<dbReference type="Pfam" id="PF01633">
    <property type="entry name" value="Choline_kinase"/>
    <property type="match status" value="1"/>
</dbReference>
<dbReference type="GO" id="GO:0006646">
    <property type="term" value="P:phosphatidylethanolamine biosynthetic process"/>
    <property type="evidence" value="ECO:0007669"/>
    <property type="project" value="TreeGrafter"/>
</dbReference>
<dbReference type="CDD" id="cd05151">
    <property type="entry name" value="ChoK-like"/>
    <property type="match status" value="1"/>
</dbReference>
<dbReference type="RefSeq" id="WP_168078188.1">
    <property type="nucleotide sequence ID" value="NZ_BAAAQJ010000007.1"/>
</dbReference>
<comment type="caution">
    <text evidence="1">The sequence shown here is derived from an EMBL/GenBank/DDBJ whole genome shotgun (WGS) entry which is preliminary data.</text>
</comment>
<dbReference type="Gene3D" id="3.90.1200.10">
    <property type="match status" value="1"/>
</dbReference>
<accession>A0A8J3LKX3</accession>
<protein>
    <submittedName>
        <fullName evidence="1">Choline kinase</fullName>
    </submittedName>
</protein>
<dbReference type="SUPFAM" id="SSF56112">
    <property type="entry name" value="Protein kinase-like (PK-like)"/>
    <property type="match status" value="1"/>
</dbReference>
<dbReference type="GO" id="GO:0005737">
    <property type="term" value="C:cytoplasm"/>
    <property type="evidence" value="ECO:0007669"/>
    <property type="project" value="TreeGrafter"/>
</dbReference>
<dbReference type="PANTHER" id="PTHR22603">
    <property type="entry name" value="CHOLINE/ETHANOALAMINE KINASE"/>
    <property type="match status" value="1"/>
</dbReference>
<dbReference type="GO" id="GO:0004305">
    <property type="term" value="F:ethanolamine kinase activity"/>
    <property type="evidence" value="ECO:0007669"/>
    <property type="project" value="TreeGrafter"/>
</dbReference>
<dbReference type="AlphaFoldDB" id="A0A8J3LKX3"/>
<proteinExistence type="predicted"/>
<keyword evidence="2" id="KW-1185">Reference proteome</keyword>
<reference evidence="1" key="1">
    <citation type="submission" date="2021-01" db="EMBL/GenBank/DDBJ databases">
        <title>Whole genome shotgun sequence of Planosporangium flavigriseum NBRC 105377.</title>
        <authorList>
            <person name="Komaki H."/>
            <person name="Tamura T."/>
        </authorList>
    </citation>
    <scope>NUCLEOTIDE SEQUENCE</scope>
    <source>
        <strain evidence="1">NBRC 105377</strain>
    </source>
</reference>
<dbReference type="EMBL" id="BONU01000026">
    <property type="protein sequence ID" value="GIG75083.1"/>
    <property type="molecule type" value="Genomic_DNA"/>
</dbReference>
<keyword evidence="1" id="KW-0418">Kinase</keyword>
<gene>
    <name evidence="1" type="ORF">Pfl04_34870</name>
</gene>
<dbReference type="Proteomes" id="UP000653674">
    <property type="component" value="Unassembled WGS sequence"/>
</dbReference>
<sequence length="314" mass="34922">MSSEAVTAEAPGAPALTDAIMDEIAVLRGRSRRVEELSGGLTNRNYKVTTDEGSYVVRVSSEETGALAINRDYEYRNSVIAAQAGVGAPVIAHLPDRHVMVVGFINGHTFADHDFAVPGNIERVAQACRTLHAGPAFVNDFNMFDIQRGYLTVVRENGYRLPDGYSDFEPQVAAIRRALAVRDEGTVPCNNDLLAANFVDDGDKIWLIDYEYSGNNDACFELGNIWSECHLDLDQLEALVTAYYGRFLRNKLARAQLQGLMSKYGWTLWASIQQATSPIDFDFWGWGMEKYESATAIFRSARFDQLLEEVQRAA</sequence>
<keyword evidence="1" id="KW-0808">Transferase</keyword>
<dbReference type="Gene3D" id="3.30.200.20">
    <property type="entry name" value="Phosphorylase Kinase, domain 1"/>
    <property type="match status" value="1"/>
</dbReference>
<dbReference type="InterPro" id="IPR011009">
    <property type="entry name" value="Kinase-like_dom_sf"/>
</dbReference>
<name>A0A8J3LKX3_9ACTN</name>
<dbReference type="PANTHER" id="PTHR22603:SF66">
    <property type="entry name" value="ETHANOLAMINE KINASE"/>
    <property type="match status" value="1"/>
</dbReference>
<evidence type="ECO:0000313" key="1">
    <source>
        <dbReference type="EMBL" id="GIG75083.1"/>
    </source>
</evidence>
<evidence type="ECO:0000313" key="2">
    <source>
        <dbReference type="Proteomes" id="UP000653674"/>
    </source>
</evidence>
<organism evidence="1 2">
    <name type="scientific">Planosporangium flavigriseum</name>
    <dbReference type="NCBI Taxonomy" id="373681"/>
    <lineage>
        <taxon>Bacteria</taxon>
        <taxon>Bacillati</taxon>
        <taxon>Actinomycetota</taxon>
        <taxon>Actinomycetes</taxon>
        <taxon>Micromonosporales</taxon>
        <taxon>Micromonosporaceae</taxon>
        <taxon>Planosporangium</taxon>
    </lineage>
</organism>